<dbReference type="Proteomes" id="UP000179076">
    <property type="component" value="Unassembled WGS sequence"/>
</dbReference>
<dbReference type="AlphaFoldDB" id="A0A1F6V909"/>
<dbReference type="EMBL" id="MFSP01000095">
    <property type="protein sequence ID" value="OGI66082.1"/>
    <property type="molecule type" value="Genomic_DNA"/>
</dbReference>
<name>A0A1F6V909_9PROT</name>
<comment type="caution">
    <text evidence="1">The sequence shown here is derived from an EMBL/GenBank/DDBJ whole genome shotgun (WGS) entry which is preliminary data.</text>
</comment>
<evidence type="ECO:0000313" key="1">
    <source>
        <dbReference type="EMBL" id="OGI66082.1"/>
    </source>
</evidence>
<accession>A0A1F6V909</accession>
<gene>
    <name evidence="1" type="ORF">A2W18_14820</name>
</gene>
<reference evidence="1 2" key="1">
    <citation type="journal article" date="2016" name="Nat. Commun.">
        <title>Thousands of microbial genomes shed light on interconnected biogeochemical processes in an aquifer system.</title>
        <authorList>
            <person name="Anantharaman K."/>
            <person name="Brown C.T."/>
            <person name="Hug L.A."/>
            <person name="Sharon I."/>
            <person name="Castelle C.J."/>
            <person name="Probst A.J."/>
            <person name="Thomas B.C."/>
            <person name="Singh A."/>
            <person name="Wilkins M.J."/>
            <person name="Karaoz U."/>
            <person name="Brodie E.L."/>
            <person name="Williams K.H."/>
            <person name="Hubbard S.S."/>
            <person name="Banfield J.F."/>
        </authorList>
    </citation>
    <scope>NUCLEOTIDE SEQUENCE [LARGE SCALE GENOMIC DNA]</scope>
</reference>
<organism evidence="1 2">
    <name type="scientific">Candidatus Muproteobacteria bacterium RBG_16_60_9</name>
    <dbReference type="NCBI Taxonomy" id="1817755"/>
    <lineage>
        <taxon>Bacteria</taxon>
        <taxon>Pseudomonadati</taxon>
        <taxon>Pseudomonadota</taxon>
        <taxon>Candidatus Muproteobacteria</taxon>
    </lineage>
</organism>
<evidence type="ECO:0000313" key="2">
    <source>
        <dbReference type="Proteomes" id="UP000179076"/>
    </source>
</evidence>
<protein>
    <submittedName>
        <fullName evidence="1">Uncharacterized protein</fullName>
    </submittedName>
</protein>
<sequence length="156" mass="16288">MSKALEAKSSRPTESPAVAVTAVDARAKRGQLADVIKVQVSGSPGAYNFSVTIRSPDTGCAQYADWWEVIGSDGKLLYRRVLLHSHADEQPFDRSGGPVPIQSDTTVWVRAHMNTTGYGGAALQGSPKSGFAAATPPPSFAADAATQAPLPDGCAF</sequence>
<proteinExistence type="predicted"/>